<dbReference type="EMBL" id="JAINUF010000021">
    <property type="protein sequence ID" value="KAJ8334433.1"/>
    <property type="molecule type" value="Genomic_DNA"/>
</dbReference>
<gene>
    <name evidence="1" type="ORF">SKAU_G00400720</name>
</gene>
<name>A0A9Q1E929_SYNKA</name>
<sequence>PPPLARSLSLALSSLPTLHAHAHLHTLTHSLSLSLSLSLAHSLGLTLVRLHSAVAASTLSSDFSFFSPVLYLRFFPLREEKGSLLLAGVTNRHNIVCAGLTAGHQFLRFFFFFSSVNFFFSLKSFPFLAPPSLFSPNRDP</sequence>
<proteinExistence type="predicted"/>
<keyword evidence="2" id="KW-1185">Reference proteome</keyword>
<feature type="non-terminal residue" evidence="1">
    <location>
        <position position="1"/>
    </location>
</feature>
<reference evidence="1" key="1">
    <citation type="journal article" date="2023" name="Science">
        <title>Genome structures resolve the early diversification of teleost fishes.</title>
        <authorList>
            <person name="Parey E."/>
            <person name="Louis A."/>
            <person name="Montfort J."/>
            <person name="Bouchez O."/>
            <person name="Roques C."/>
            <person name="Iampietro C."/>
            <person name="Lluch J."/>
            <person name="Castinel A."/>
            <person name="Donnadieu C."/>
            <person name="Desvignes T."/>
            <person name="Floi Bucao C."/>
            <person name="Jouanno E."/>
            <person name="Wen M."/>
            <person name="Mejri S."/>
            <person name="Dirks R."/>
            <person name="Jansen H."/>
            <person name="Henkel C."/>
            <person name="Chen W.J."/>
            <person name="Zahm M."/>
            <person name="Cabau C."/>
            <person name="Klopp C."/>
            <person name="Thompson A.W."/>
            <person name="Robinson-Rechavi M."/>
            <person name="Braasch I."/>
            <person name="Lecointre G."/>
            <person name="Bobe J."/>
            <person name="Postlethwait J.H."/>
            <person name="Berthelot C."/>
            <person name="Roest Crollius H."/>
            <person name="Guiguen Y."/>
        </authorList>
    </citation>
    <scope>NUCLEOTIDE SEQUENCE</scope>
    <source>
        <strain evidence="1">WJC10195</strain>
    </source>
</reference>
<dbReference type="AlphaFoldDB" id="A0A9Q1E929"/>
<protein>
    <submittedName>
        <fullName evidence="1">Uncharacterized protein</fullName>
    </submittedName>
</protein>
<comment type="caution">
    <text evidence="1">The sequence shown here is derived from an EMBL/GenBank/DDBJ whole genome shotgun (WGS) entry which is preliminary data.</text>
</comment>
<evidence type="ECO:0000313" key="2">
    <source>
        <dbReference type="Proteomes" id="UP001152622"/>
    </source>
</evidence>
<evidence type="ECO:0000313" key="1">
    <source>
        <dbReference type="EMBL" id="KAJ8334433.1"/>
    </source>
</evidence>
<organism evidence="1 2">
    <name type="scientific">Synaphobranchus kaupii</name>
    <name type="common">Kaup's arrowtooth eel</name>
    <dbReference type="NCBI Taxonomy" id="118154"/>
    <lineage>
        <taxon>Eukaryota</taxon>
        <taxon>Metazoa</taxon>
        <taxon>Chordata</taxon>
        <taxon>Craniata</taxon>
        <taxon>Vertebrata</taxon>
        <taxon>Euteleostomi</taxon>
        <taxon>Actinopterygii</taxon>
        <taxon>Neopterygii</taxon>
        <taxon>Teleostei</taxon>
        <taxon>Anguilliformes</taxon>
        <taxon>Synaphobranchidae</taxon>
        <taxon>Synaphobranchus</taxon>
    </lineage>
</organism>
<dbReference type="Proteomes" id="UP001152622">
    <property type="component" value="Chromosome 21"/>
</dbReference>
<accession>A0A9Q1E929</accession>